<evidence type="ECO:0000313" key="18">
    <source>
        <dbReference type="EMBL" id="USQ13751.1"/>
    </source>
</evidence>
<dbReference type="PANTHER" id="PTHR33619">
    <property type="entry name" value="POLYSACCHARIDE EXPORT PROTEIN GFCE-RELATED"/>
    <property type="match status" value="1"/>
</dbReference>
<keyword evidence="13" id="KW-0998">Cell outer membrane</keyword>
<protein>
    <submittedName>
        <fullName evidence="18">Polysaccharide export protein</fullName>
    </submittedName>
</protein>
<keyword evidence="8" id="KW-0625">Polysaccharide transport</keyword>
<feature type="domain" description="SLBB" evidence="17">
    <location>
        <begin position="178"/>
        <end position="250"/>
    </location>
</feature>
<evidence type="ECO:0000256" key="15">
    <source>
        <dbReference type="SAM" id="SignalP"/>
    </source>
</evidence>
<evidence type="ECO:0000256" key="9">
    <source>
        <dbReference type="ARBA" id="ARBA00023065"/>
    </source>
</evidence>
<comment type="similarity">
    <text evidence="2">Belongs to the BexD/CtrA/VexA family.</text>
</comment>
<keyword evidence="3" id="KW-0813">Transport</keyword>
<keyword evidence="11" id="KW-0472">Membrane</keyword>
<evidence type="ECO:0000256" key="11">
    <source>
        <dbReference type="ARBA" id="ARBA00023136"/>
    </source>
</evidence>
<feature type="signal peptide" evidence="15">
    <location>
        <begin position="1"/>
        <end position="23"/>
    </location>
</feature>
<dbReference type="Pfam" id="PF02563">
    <property type="entry name" value="Poly_export"/>
    <property type="match status" value="1"/>
</dbReference>
<dbReference type="Gene3D" id="3.10.560.10">
    <property type="entry name" value="Outer membrane lipoprotein wza domain like"/>
    <property type="match status" value="2"/>
</dbReference>
<dbReference type="InterPro" id="IPR049712">
    <property type="entry name" value="Poly_export"/>
</dbReference>
<keyword evidence="9" id="KW-0406">Ion transport</keyword>
<evidence type="ECO:0000256" key="4">
    <source>
        <dbReference type="ARBA" id="ARBA00022452"/>
    </source>
</evidence>
<evidence type="ECO:0000256" key="6">
    <source>
        <dbReference type="ARBA" id="ARBA00022692"/>
    </source>
</evidence>
<evidence type="ECO:0000256" key="14">
    <source>
        <dbReference type="ARBA" id="ARBA00023288"/>
    </source>
</evidence>
<keyword evidence="19" id="KW-1185">Reference proteome</keyword>
<keyword evidence="5" id="KW-0762">Sugar transport</keyword>
<dbReference type="Pfam" id="PF22461">
    <property type="entry name" value="SLBB_2"/>
    <property type="match status" value="2"/>
</dbReference>
<evidence type="ECO:0000256" key="3">
    <source>
        <dbReference type="ARBA" id="ARBA00022448"/>
    </source>
</evidence>
<evidence type="ECO:0000259" key="17">
    <source>
        <dbReference type="Pfam" id="PF22461"/>
    </source>
</evidence>
<keyword evidence="14" id="KW-0449">Lipoprotein</keyword>
<keyword evidence="6" id="KW-0812">Transmembrane</keyword>
<comment type="subcellular location">
    <subcellularLocation>
        <location evidence="1">Cell outer membrane</location>
        <topology evidence="1">Multi-pass membrane protein</topology>
    </subcellularLocation>
</comment>
<evidence type="ECO:0000256" key="5">
    <source>
        <dbReference type="ARBA" id="ARBA00022597"/>
    </source>
</evidence>
<feature type="chain" id="PRO_5046329207" evidence="15">
    <location>
        <begin position="24"/>
        <end position="387"/>
    </location>
</feature>
<proteinExistence type="inferred from homology"/>
<keyword evidence="7 15" id="KW-0732">Signal</keyword>
<evidence type="ECO:0000256" key="13">
    <source>
        <dbReference type="ARBA" id="ARBA00023237"/>
    </source>
</evidence>
<dbReference type="Proteomes" id="UP001057474">
    <property type="component" value="Chromosome"/>
</dbReference>
<name>A0ABY4Y810_9GAMM</name>
<evidence type="ECO:0000256" key="7">
    <source>
        <dbReference type="ARBA" id="ARBA00022729"/>
    </source>
</evidence>
<evidence type="ECO:0000256" key="12">
    <source>
        <dbReference type="ARBA" id="ARBA00023139"/>
    </source>
</evidence>
<dbReference type="PROSITE" id="PS51257">
    <property type="entry name" value="PROKAR_LIPOPROTEIN"/>
    <property type="match status" value="1"/>
</dbReference>
<gene>
    <name evidence="18" type="ORF">J2N86_13920</name>
</gene>
<feature type="domain" description="SLBB" evidence="17">
    <location>
        <begin position="259"/>
        <end position="354"/>
    </location>
</feature>
<keyword evidence="10" id="KW-0626">Porin</keyword>
<organism evidence="18 19">
    <name type="scientific">Legionella lytica</name>
    <dbReference type="NCBI Taxonomy" id="96232"/>
    <lineage>
        <taxon>Bacteria</taxon>
        <taxon>Pseudomonadati</taxon>
        <taxon>Pseudomonadota</taxon>
        <taxon>Gammaproteobacteria</taxon>
        <taxon>Legionellales</taxon>
        <taxon>Legionellaceae</taxon>
        <taxon>Legionella</taxon>
    </lineage>
</organism>
<keyword evidence="12" id="KW-0564">Palmitate</keyword>
<dbReference type="Gene3D" id="3.30.1950.10">
    <property type="entry name" value="wza like domain"/>
    <property type="match status" value="1"/>
</dbReference>
<evidence type="ECO:0000256" key="2">
    <source>
        <dbReference type="ARBA" id="ARBA00009450"/>
    </source>
</evidence>
<sequence>MLVYVIRSSFLGFLTGSMLTGCATNPAWLSSSGPSRVQVMNSPAHGIRVVQVSSEVAQRLNTYRHKQLFSEIFPLSHQARDKIGTGDVIEVSLWEAPPAMLFNSSVINPTGQSTTQVTIFPGQMVNSKGYIRIPFAGNIRAAGRTPAQVEATIIAQLKGKSHNPQVLVRIAANNSSDITVVGEVAASRRVPLTPHRERLLDALAAAGGVRQDVNKITLQVTRGNKVGALPLAQIISDPKQNIELQAGDVVTALFKPHSFTVLGATGKNEEINFEAQGVSLAQALARAGGLQDIRADARAIFIFRFEERNVLANSLKTKSQSRYIPIIYQVNLRDPSNFFITQQFMINNNDVLYVSNAPAVDLQKLLNIMVSAVYPVVNIGAMTIDRI</sequence>
<keyword evidence="4" id="KW-1134">Transmembrane beta strand</keyword>
<dbReference type="PANTHER" id="PTHR33619:SF3">
    <property type="entry name" value="POLYSACCHARIDE EXPORT PROTEIN GFCE-RELATED"/>
    <property type="match status" value="1"/>
</dbReference>
<feature type="domain" description="Polysaccharide export protein N-terminal" evidence="16">
    <location>
        <begin position="81"/>
        <end position="170"/>
    </location>
</feature>
<evidence type="ECO:0000313" key="19">
    <source>
        <dbReference type="Proteomes" id="UP001057474"/>
    </source>
</evidence>
<evidence type="ECO:0000256" key="1">
    <source>
        <dbReference type="ARBA" id="ARBA00004571"/>
    </source>
</evidence>
<evidence type="ECO:0000256" key="8">
    <source>
        <dbReference type="ARBA" id="ARBA00023047"/>
    </source>
</evidence>
<dbReference type="EMBL" id="CP071527">
    <property type="protein sequence ID" value="USQ13751.1"/>
    <property type="molecule type" value="Genomic_DNA"/>
</dbReference>
<reference evidence="18" key="1">
    <citation type="submission" date="2021-03" db="EMBL/GenBank/DDBJ databases">
        <title>Legionella lytica PCM 2298.</title>
        <authorList>
            <person name="Koper P."/>
        </authorList>
    </citation>
    <scope>NUCLEOTIDE SEQUENCE</scope>
    <source>
        <strain evidence="18">PCM 2298</strain>
    </source>
</reference>
<dbReference type="InterPro" id="IPR054765">
    <property type="entry name" value="SLBB_dom"/>
</dbReference>
<accession>A0ABY4Y810</accession>
<evidence type="ECO:0000259" key="16">
    <source>
        <dbReference type="Pfam" id="PF02563"/>
    </source>
</evidence>
<dbReference type="RefSeq" id="WP_252580073.1">
    <property type="nucleotide sequence ID" value="NZ_CP071527.1"/>
</dbReference>
<dbReference type="InterPro" id="IPR003715">
    <property type="entry name" value="Poly_export_N"/>
</dbReference>
<evidence type="ECO:0000256" key="10">
    <source>
        <dbReference type="ARBA" id="ARBA00023114"/>
    </source>
</evidence>